<dbReference type="EMBL" id="NNAY01004653">
    <property type="protein sequence ID" value="OXU17600.1"/>
    <property type="molecule type" value="Genomic_DNA"/>
</dbReference>
<evidence type="ECO:0000313" key="2">
    <source>
        <dbReference type="Proteomes" id="UP000215335"/>
    </source>
</evidence>
<protein>
    <submittedName>
        <fullName evidence="1">Uncharacterized protein</fullName>
    </submittedName>
</protein>
<dbReference type="AlphaFoldDB" id="A0A232EGV9"/>
<comment type="caution">
    <text evidence="1">The sequence shown here is derived from an EMBL/GenBank/DDBJ whole genome shotgun (WGS) entry which is preliminary data.</text>
</comment>
<evidence type="ECO:0000313" key="1">
    <source>
        <dbReference type="EMBL" id="OXU17600.1"/>
    </source>
</evidence>
<accession>A0A232EGV9</accession>
<name>A0A232EGV9_9HYME</name>
<dbReference type="Proteomes" id="UP000215335">
    <property type="component" value="Unassembled WGS sequence"/>
</dbReference>
<sequence length="113" mass="12933">MKEKELGYGIFCNMKKFGIKLRYSAKTPFHSILKPYALAVKAIRCMLSCVLCSKITLPLRGFRPTFFLANKSKTGRRDLDSRTHKTFLITSHAMKTRGSTFCAIKADLKYFRA</sequence>
<proteinExistence type="predicted"/>
<gene>
    <name evidence="1" type="ORF">TSAR_012491</name>
</gene>
<organism evidence="1 2">
    <name type="scientific">Trichomalopsis sarcophagae</name>
    <dbReference type="NCBI Taxonomy" id="543379"/>
    <lineage>
        <taxon>Eukaryota</taxon>
        <taxon>Metazoa</taxon>
        <taxon>Ecdysozoa</taxon>
        <taxon>Arthropoda</taxon>
        <taxon>Hexapoda</taxon>
        <taxon>Insecta</taxon>
        <taxon>Pterygota</taxon>
        <taxon>Neoptera</taxon>
        <taxon>Endopterygota</taxon>
        <taxon>Hymenoptera</taxon>
        <taxon>Apocrita</taxon>
        <taxon>Proctotrupomorpha</taxon>
        <taxon>Chalcidoidea</taxon>
        <taxon>Pteromalidae</taxon>
        <taxon>Pteromalinae</taxon>
        <taxon>Trichomalopsis</taxon>
    </lineage>
</organism>
<reference evidence="1 2" key="1">
    <citation type="journal article" date="2017" name="Curr. Biol.">
        <title>The Evolution of Venom by Co-option of Single-Copy Genes.</title>
        <authorList>
            <person name="Martinson E.O."/>
            <person name="Mrinalini"/>
            <person name="Kelkar Y.D."/>
            <person name="Chang C.H."/>
            <person name="Werren J.H."/>
        </authorList>
    </citation>
    <scope>NUCLEOTIDE SEQUENCE [LARGE SCALE GENOMIC DNA]</scope>
    <source>
        <strain evidence="1 2">Alberta</strain>
        <tissue evidence="1">Whole body</tissue>
    </source>
</reference>
<keyword evidence="2" id="KW-1185">Reference proteome</keyword>